<comment type="caution">
    <text evidence="2">The sequence shown here is derived from an EMBL/GenBank/DDBJ whole genome shotgun (WGS) entry which is preliminary data.</text>
</comment>
<dbReference type="EMBL" id="JAMYWD010000012">
    <property type="protein sequence ID" value="KAJ4951512.1"/>
    <property type="molecule type" value="Genomic_DNA"/>
</dbReference>
<sequence>MVMRHLTAENALGPAPNDVHGQTAVVQRILMNPASKRGVGSGPDSEVPFWMESSFWKLYRFQCICADVICFCKNYSDGKCQKILGSGDANDDSKEMVLQDRNTRVDQAPKSHHAMVH</sequence>
<keyword evidence="3" id="KW-1185">Reference proteome</keyword>
<dbReference type="AlphaFoldDB" id="A0A9Q0JTZ2"/>
<accession>A0A9Q0JTZ2</accession>
<reference evidence="2" key="1">
    <citation type="journal article" date="2023" name="Plant J.">
        <title>The genome of the king protea, Protea cynaroides.</title>
        <authorList>
            <person name="Chang J."/>
            <person name="Duong T.A."/>
            <person name="Schoeman C."/>
            <person name="Ma X."/>
            <person name="Roodt D."/>
            <person name="Barker N."/>
            <person name="Li Z."/>
            <person name="Van de Peer Y."/>
            <person name="Mizrachi E."/>
        </authorList>
    </citation>
    <scope>NUCLEOTIDE SEQUENCE</scope>
    <source>
        <tissue evidence="2">Young leaves</tissue>
    </source>
</reference>
<protein>
    <submittedName>
        <fullName evidence="2">Uncharacterized protein</fullName>
    </submittedName>
</protein>
<feature type="compositionally biased region" description="Basic and acidic residues" evidence="1">
    <location>
        <begin position="91"/>
        <end position="109"/>
    </location>
</feature>
<name>A0A9Q0JTZ2_9MAGN</name>
<proteinExistence type="predicted"/>
<dbReference type="Proteomes" id="UP001141806">
    <property type="component" value="Unassembled WGS sequence"/>
</dbReference>
<organism evidence="2 3">
    <name type="scientific">Protea cynaroides</name>
    <dbReference type="NCBI Taxonomy" id="273540"/>
    <lineage>
        <taxon>Eukaryota</taxon>
        <taxon>Viridiplantae</taxon>
        <taxon>Streptophyta</taxon>
        <taxon>Embryophyta</taxon>
        <taxon>Tracheophyta</taxon>
        <taxon>Spermatophyta</taxon>
        <taxon>Magnoliopsida</taxon>
        <taxon>Proteales</taxon>
        <taxon>Proteaceae</taxon>
        <taxon>Protea</taxon>
    </lineage>
</organism>
<evidence type="ECO:0000313" key="3">
    <source>
        <dbReference type="Proteomes" id="UP001141806"/>
    </source>
</evidence>
<feature type="region of interest" description="Disordered" evidence="1">
    <location>
        <begin position="86"/>
        <end position="117"/>
    </location>
</feature>
<evidence type="ECO:0000256" key="1">
    <source>
        <dbReference type="SAM" id="MobiDB-lite"/>
    </source>
</evidence>
<evidence type="ECO:0000313" key="2">
    <source>
        <dbReference type="EMBL" id="KAJ4951512.1"/>
    </source>
</evidence>
<gene>
    <name evidence="2" type="ORF">NE237_028344</name>
</gene>